<dbReference type="EMBL" id="BMGM01000007">
    <property type="protein sequence ID" value="GGE37758.1"/>
    <property type="molecule type" value="Genomic_DNA"/>
</dbReference>
<reference evidence="2" key="1">
    <citation type="journal article" date="2019" name="Int. J. Syst. Evol. Microbiol.">
        <title>The Global Catalogue of Microorganisms (GCM) 10K type strain sequencing project: providing services to taxonomists for standard genome sequencing and annotation.</title>
        <authorList>
            <consortium name="The Broad Institute Genomics Platform"/>
            <consortium name="The Broad Institute Genome Sequencing Center for Infectious Disease"/>
            <person name="Wu L."/>
            <person name="Ma J."/>
        </authorList>
    </citation>
    <scope>NUCLEOTIDE SEQUENCE [LARGE SCALE GENOMIC DNA]</scope>
    <source>
        <strain evidence="2">CGMCC 1.12931</strain>
    </source>
</reference>
<proteinExistence type="predicted"/>
<dbReference type="RefSeq" id="WP_188458735.1">
    <property type="nucleotide sequence ID" value="NZ_BMGM01000007.1"/>
</dbReference>
<comment type="caution">
    <text evidence="1">The sequence shown here is derived from an EMBL/GenBank/DDBJ whole genome shotgun (WGS) entry which is preliminary data.</text>
</comment>
<evidence type="ECO:0000313" key="2">
    <source>
        <dbReference type="Proteomes" id="UP000599179"/>
    </source>
</evidence>
<dbReference type="Proteomes" id="UP000599179">
    <property type="component" value="Unassembled WGS sequence"/>
</dbReference>
<organism evidence="1 2">
    <name type="scientific">Psychroflexus planctonicus</name>
    <dbReference type="NCBI Taxonomy" id="1526575"/>
    <lineage>
        <taxon>Bacteria</taxon>
        <taxon>Pseudomonadati</taxon>
        <taxon>Bacteroidota</taxon>
        <taxon>Flavobacteriia</taxon>
        <taxon>Flavobacteriales</taxon>
        <taxon>Flavobacteriaceae</taxon>
        <taxon>Psychroflexus</taxon>
    </lineage>
</organism>
<sequence length="619" mass="71496">MTVQSIRFLKIFTLIFFNFNTLFAQNFEINICNESGSITLGIDEIEKYVLQNIGETEDYYKEQILISTSDGNIIEIDSPSTNPNISILCALGYPLTDIAVDLDKEIFLCFGNILRSEENCEYFPMYINYFFQINSLSFDDLGYLYYGYGNSSNVYRTELNFDDDTIDSEVWHNFEFGTSGGDFVLLNDKMYIAWKLSNYRLYEVTLDDNNNYVSHIDLGQIPDKTYGLASELGKLYGVTNEKLYEIDVETFTFTDVVINENPEDEWYGAAGLHEAVQFNTSTHLSMNNAQNNIDPIDGDWTFNEGYNQIFYVRIEDALTGFFDVFPVQINITAYPNINEPEDLKLCLNSTYNIFDFNQVSNQMQVNSNDNLSFNYYNIDPEINPEAVPIDIQYQSIANIENIFVRVEKNDSGCYVYEKFQIFNEAAPEVLPMSTIDSPTILDVCYFDGNIGYFDLNDIEDHITLGDTNLSVSYFLSYDDANLGNNEISNLYYLEDFIKEIFVKVIDAKGCFSISNFYIKTDCFRNNESLASISFPNFFTPNNDGYNDYWNISGISEKVKKESNIKIFDRFGKLLFDFNPYYDPGWNGMYKGKMLPTNDYWFLFTSKYGEKKTGNITLKR</sequence>
<evidence type="ECO:0000313" key="1">
    <source>
        <dbReference type="EMBL" id="GGE37758.1"/>
    </source>
</evidence>
<dbReference type="NCBIfam" id="TIGR04131">
    <property type="entry name" value="Bac_Flav_CTERM"/>
    <property type="match status" value="1"/>
</dbReference>
<dbReference type="InterPro" id="IPR026341">
    <property type="entry name" value="T9SS_type_B"/>
</dbReference>
<accession>A0ABQ1SIJ1</accession>
<keyword evidence="2" id="KW-1185">Reference proteome</keyword>
<name>A0ABQ1SIJ1_9FLAO</name>
<dbReference type="Pfam" id="PF13585">
    <property type="entry name" value="CHU_C"/>
    <property type="match status" value="1"/>
</dbReference>
<protein>
    <recommendedName>
        <fullName evidence="3">Gliding motility-associated C-terminal domain-containing protein</fullName>
    </recommendedName>
</protein>
<evidence type="ECO:0008006" key="3">
    <source>
        <dbReference type="Google" id="ProtNLM"/>
    </source>
</evidence>
<gene>
    <name evidence="1" type="ORF">GCM10010832_17530</name>
</gene>